<comment type="caution">
    <text evidence="3">The sequence shown here is derived from an EMBL/GenBank/DDBJ whole genome shotgun (WGS) entry which is preliminary data.</text>
</comment>
<reference evidence="3 4" key="2">
    <citation type="journal article" date="2019" name="Appl. Environ. Microbiol.">
        <title>Clinically Unreported Salmonellosis Outbreak Detected via Comparative Genomic Analysis of Municipal Wastewater Salmonella Isolates.</title>
        <authorList>
            <person name="Diemert S."/>
            <person name="Yan T."/>
        </authorList>
    </citation>
    <scope>NUCLEOTIDE SEQUENCE [LARGE SCALE GENOMIC DNA]</scope>
    <source>
        <strain evidence="3 4">HIY0083</strain>
    </source>
</reference>
<dbReference type="Proteomes" id="UP000315048">
    <property type="component" value="Unassembled WGS sequence"/>
</dbReference>
<dbReference type="EMBL" id="VCWZ02000001">
    <property type="protein sequence ID" value="TRI68986.1"/>
    <property type="molecule type" value="Genomic_DNA"/>
</dbReference>
<evidence type="ECO:0000313" key="3">
    <source>
        <dbReference type="EMBL" id="TRI68986.1"/>
    </source>
</evidence>
<gene>
    <name evidence="2" type="ORF">B1277_20475</name>
    <name evidence="3" type="ORF">FG623_002155</name>
</gene>
<dbReference type="AlphaFoldDB" id="A0A3V5ZM65"/>
<organism evidence="3 4">
    <name type="scientific">Salmonella enterica subsp. enterica serovar Tennessee</name>
    <dbReference type="NCBI Taxonomy" id="143221"/>
    <lineage>
        <taxon>Bacteria</taxon>
        <taxon>Pseudomonadati</taxon>
        <taxon>Pseudomonadota</taxon>
        <taxon>Gammaproteobacteria</taxon>
        <taxon>Enterobacterales</taxon>
        <taxon>Enterobacteriaceae</taxon>
        <taxon>Salmonella</taxon>
    </lineage>
</organism>
<accession>A0A3G3DUX6</accession>
<proteinExistence type="predicted"/>
<protein>
    <submittedName>
        <fullName evidence="3">Tail protein (Tape measure)</fullName>
    </submittedName>
</protein>
<dbReference type="EMBL" id="AAMBTZ010000052">
    <property type="protein sequence ID" value="EDF7399225.1"/>
    <property type="molecule type" value="Genomic_DNA"/>
</dbReference>
<name>A0A3V5ZM65_SALET</name>
<sequence>MDAGSVVYIIKAETDQLLKANKQVDKFLSQLQSSFDGADKAADNLGDTLKQAGSAIDDTSSAAGGMAKNVAAVEGAIGKLNTNINSLTRAILESRSGVSGASSEFSRAESIIESLGNQLAILEEQQEGSARGAAILAAQLRAGSNATEAEKKTIADLTGRLYDMKNGAEAGAKGTKNWKSTMQQAGYQVNDFIVQVQGGQSALLAFSQQGSQLAGAFGPGGAVLGAVLALSTVVAGTFITSLKGGKNSVDALKDAISATDKVIATSQNGVSALSDDFAALARNNIKAATLMRKLAELEVQSALSEVSKEVQKTSKDIISFGDSLVSSLGGGYASVKLFSGYLSTLNITTNDFSEAMKQAAASGEGGKTAMNSMIATVGALANKFDISDQQAYEFAKQLSDIANNPTDEKLNRLIATLVRVGQGHSEGAKAARVQAKSLLEIVESASNATDRLKRLKEITDSLTSSQDRALQLARQELFIAKQTGDEKLKAQAWRDAETQGLKAGTQAFRDYYNVRLQTYQQQKANAESAKNERKEQSASLSAAKKAESQAERNARVLNEYRQKADISADSTSDLSREQAILAARQKLANPTPQQIAQVEKDAAAAWDKAAALKAQNAIPELKENASYNAQRNALDSLKDQRDANGQLILSQQQYNQASEQLEQQHQTNLARIRAEQASVNPIAEARGQVDPVQQLANENTQKLKLMQQYQQQEQAVLSQSYKNGQMSYAEYIAAKQTTDAQYLALRTAQETQYEQQRIEAQWEIFRNQSQANELLASSLDGLQNSTSSALTGLINGTQSLQESFANIGSTILNSVVSAIVDMGVQYVKSLIVGKAMSSAATAAQIAEAGSLATAWAPAAMAASIATQGKASAIGLAAYSSSMAAGQALSIAGARYNGGPVAASSMYRVGEHGKPEIFQAANGNQYMIPGDNGRVISNRDMQGGGGAVIHQQMNVTIHTTNGISEENLRQIESRMYKVGRKAALDEMFNQQRPKGILPPRR</sequence>
<accession>A0A3V5ZM65</accession>
<dbReference type="RefSeq" id="WP_000338659.1">
    <property type="nucleotide sequence ID" value="NZ_CP014994.1"/>
</dbReference>
<evidence type="ECO:0000313" key="4">
    <source>
        <dbReference type="Proteomes" id="UP000315048"/>
    </source>
</evidence>
<evidence type="ECO:0000256" key="1">
    <source>
        <dbReference type="SAM" id="MobiDB-lite"/>
    </source>
</evidence>
<reference evidence="2" key="1">
    <citation type="submission" date="2018-07" db="EMBL/GenBank/DDBJ databases">
        <authorList>
            <consortium name="PulseNet: The National Subtyping Network for Foodborne Disease Surveillance"/>
            <person name="Tarr C.L."/>
            <person name="Trees E."/>
            <person name="Katz L.S."/>
            <person name="Carleton-Romer H.A."/>
            <person name="Stroika S."/>
            <person name="Kucerova Z."/>
            <person name="Roache K.F."/>
            <person name="Sabol A.L."/>
            <person name="Besser J."/>
            <person name="Gerner-Smidt P."/>
        </authorList>
    </citation>
    <scope>NUCLEOTIDE SEQUENCE</scope>
    <source>
        <strain evidence="2">PNUSAS008386</strain>
    </source>
</reference>
<evidence type="ECO:0000313" key="2">
    <source>
        <dbReference type="EMBL" id="EDF7399225.1"/>
    </source>
</evidence>
<feature type="region of interest" description="Disordered" evidence="1">
    <location>
        <begin position="523"/>
        <end position="550"/>
    </location>
</feature>